<reference evidence="5" key="3">
    <citation type="journal article" date="2017" name="Genome Announc.">
        <title>Draft Genome Sequences of 24 Lactococcus lactis Strains.</title>
        <authorList>
            <person name="Backus L."/>
            <person name="Wels M."/>
            <person name="Boekhorst J."/>
            <person name="Dijkstra A.R."/>
            <person name="Beerthuyzen M."/>
            <person name="Kelly W.J."/>
            <person name="Siezen R.J."/>
            <person name="van Hijum S.A."/>
            <person name="Bachmann H."/>
        </authorList>
    </citation>
    <scope>NUCLEOTIDE SEQUENCE</scope>
    <source>
        <strain evidence="5">M20</strain>
        <strain evidence="6">N42</strain>
    </source>
</reference>
<dbReference type="Proteomes" id="UP000245919">
    <property type="component" value="Chromosome"/>
</dbReference>
<accession>A0A0A7SYW4</accession>
<dbReference type="EMBL" id="LKLU01000084">
    <property type="protein sequence ID" value="KSU20657.1"/>
    <property type="molecule type" value="Genomic_DNA"/>
</dbReference>
<name>A0A0A7SYW4_LACLL</name>
<evidence type="ECO:0000313" key="5">
    <source>
        <dbReference type="EMBL" id="KSU20657.1"/>
    </source>
</evidence>
<gene>
    <name evidence="4" type="ORF">LL14B4_00415</name>
    <name evidence="3" type="ORF">LLUC06_0075</name>
    <name evidence="5" type="ORF">M20_1515</name>
    <name evidence="6" type="ORF">N42_2621</name>
</gene>
<feature type="transmembrane region" description="Helical" evidence="1">
    <location>
        <begin position="262"/>
        <end position="288"/>
    </location>
</feature>
<dbReference type="GeneID" id="89632252"/>
<feature type="transmembrane region" description="Helical" evidence="1">
    <location>
        <begin position="229"/>
        <end position="250"/>
    </location>
</feature>
<reference evidence="4 10" key="4">
    <citation type="submission" date="2018-03" db="EMBL/GenBank/DDBJ databases">
        <title>Genome sequence of Lactococcus lactis strain 14B4 from almond drupe.</title>
        <authorList>
            <person name="Tran T.D."/>
            <person name="McGarvey J.A."/>
            <person name="Huynh S."/>
            <person name="Parker C.T."/>
        </authorList>
    </citation>
    <scope>NUCLEOTIDE SEQUENCE [LARGE SCALE GENOMIC DNA]</scope>
    <source>
        <strain evidence="4 10">14B4</strain>
    </source>
</reference>
<dbReference type="InterPro" id="IPR001173">
    <property type="entry name" value="Glyco_trans_2-like"/>
</dbReference>
<dbReference type="AlphaFoldDB" id="A0A0A7SYW4"/>
<dbReference type="PANTHER" id="PTHR48090:SF8">
    <property type="entry name" value="GLYCOSYLTRANSFERASE CSBB-RELATED"/>
    <property type="match status" value="1"/>
</dbReference>
<dbReference type="CDD" id="cd04187">
    <property type="entry name" value="DPM1_like_bac"/>
    <property type="match status" value="1"/>
</dbReference>
<dbReference type="EMBL" id="CP015902">
    <property type="protein sequence ID" value="ARE19624.1"/>
    <property type="molecule type" value="Genomic_DNA"/>
</dbReference>
<reference evidence="7 8" key="1">
    <citation type="submission" date="2015-10" db="EMBL/GenBank/DDBJ databases">
        <title>Draft Genome Sequences of 11 Lactococcus lactis subspecies cremoris strains.</title>
        <authorList>
            <person name="Wels M."/>
            <person name="Backus L."/>
            <person name="Boekhorst J."/>
            <person name="Dijkstra A."/>
            <person name="Beerthuizen M."/>
            <person name="Kelly W."/>
            <person name="Siezen R."/>
            <person name="Bachmann H."/>
            <person name="Van Hijum S."/>
        </authorList>
    </citation>
    <scope>NUCLEOTIDE SEQUENCE [LARGE SCALE GENOMIC DNA]</scope>
    <source>
        <strain evidence="8">M20</strain>
        <strain evidence="7">N42</strain>
    </source>
</reference>
<dbReference type="PATRIC" id="fig|1360.112.peg.1417"/>
<keyword evidence="5" id="KW-0808">Transferase</keyword>
<evidence type="ECO:0000256" key="1">
    <source>
        <dbReference type="SAM" id="Phobius"/>
    </source>
</evidence>
<dbReference type="Gene3D" id="3.90.550.10">
    <property type="entry name" value="Spore Coat Polysaccharide Biosynthesis Protein SpsA, Chain A"/>
    <property type="match status" value="1"/>
</dbReference>
<feature type="domain" description="Glycosyltransferase 2-like" evidence="2">
    <location>
        <begin position="6"/>
        <end position="168"/>
    </location>
</feature>
<sequence>MEELAIVVPVYNEEETIELFIKEVNDKTEKLELKKVFYFVNDGSSDQTLPLIKKLASQVDNINYISFSRNFGKEAALLAGLEATTEPLVTVMDVDLQDPPELLVSMYQKLQEGYDSVGARRISRSGESPLISFFSRLFYKIINKVSTTPIVDGARDFRLMTRQVVDSILTLRENNRFSKGLFSWVGYDVTYLEYENHERSAGQTSWSFSQLLRYSIDGIINFSEMPLNIATFVGFFSFLASLLLSIFYLLKTLIYGDPVQGFPTLIVLILLLGGLQLLSLGIIGKYIAKIFLETKKRPNYIIKESNLKELD</sequence>
<evidence type="ECO:0000313" key="4">
    <source>
        <dbReference type="EMBL" id="AWN64734.1"/>
    </source>
</evidence>
<evidence type="ECO:0000313" key="6">
    <source>
        <dbReference type="EMBL" id="KSU24095.1"/>
    </source>
</evidence>
<dbReference type="EMBL" id="LKLW01000160">
    <property type="protein sequence ID" value="KSU24095.1"/>
    <property type="molecule type" value="Genomic_DNA"/>
</dbReference>
<keyword evidence="1" id="KW-0472">Membrane</keyword>
<keyword evidence="1" id="KW-1133">Transmembrane helix</keyword>
<evidence type="ECO:0000259" key="2">
    <source>
        <dbReference type="Pfam" id="PF00535"/>
    </source>
</evidence>
<dbReference type="SUPFAM" id="SSF53448">
    <property type="entry name" value="Nucleotide-diphospho-sugar transferases"/>
    <property type="match status" value="1"/>
</dbReference>
<dbReference type="GO" id="GO:0005886">
    <property type="term" value="C:plasma membrane"/>
    <property type="evidence" value="ECO:0007669"/>
    <property type="project" value="TreeGrafter"/>
</dbReference>
<evidence type="ECO:0000313" key="10">
    <source>
        <dbReference type="Proteomes" id="UP000245919"/>
    </source>
</evidence>
<dbReference type="GO" id="GO:0016757">
    <property type="term" value="F:glycosyltransferase activity"/>
    <property type="evidence" value="ECO:0007669"/>
    <property type="project" value="UniProtKB-KW"/>
</dbReference>
<dbReference type="Proteomes" id="UP000052991">
    <property type="component" value="Unassembled WGS sequence"/>
</dbReference>
<dbReference type="RefSeq" id="WP_038603046.1">
    <property type="nucleotide sequence ID" value="NZ_CAKMAO010000003.1"/>
</dbReference>
<reference evidence="3" key="5">
    <citation type="submission" date="2023-07" db="EMBL/GenBank/DDBJ databases">
        <authorList>
            <person name="McDonnell B."/>
        </authorList>
    </citation>
    <scope>NUCLEOTIDE SEQUENCE</scope>
    <source>
        <strain evidence="3">UC06</strain>
    </source>
</reference>
<dbReference type="EC" id="2.4.-.-" evidence="3"/>
<protein>
    <submittedName>
        <fullName evidence="5">Bactoprenol glucosyl transferase</fullName>
    </submittedName>
    <submittedName>
        <fullName evidence="3 4">Glycosyltransferase</fullName>
        <ecNumber evidence="3">2.4.-.-</ecNumber>
    </submittedName>
</protein>
<evidence type="ECO:0000313" key="7">
    <source>
        <dbReference type="Proteomes" id="UP000052991"/>
    </source>
</evidence>
<dbReference type="InterPro" id="IPR029044">
    <property type="entry name" value="Nucleotide-diphossugar_trans"/>
</dbReference>
<dbReference type="PANTHER" id="PTHR48090">
    <property type="entry name" value="UNDECAPRENYL-PHOSPHATE 4-DEOXY-4-FORMAMIDO-L-ARABINOSE TRANSFERASE-RELATED"/>
    <property type="match status" value="1"/>
</dbReference>
<dbReference type="EMBL" id="CP028160">
    <property type="protein sequence ID" value="AWN64734.1"/>
    <property type="molecule type" value="Genomic_DNA"/>
</dbReference>
<dbReference type="Pfam" id="PF00535">
    <property type="entry name" value="Glycos_transf_2"/>
    <property type="match status" value="1"/>
</dbReference>
<keyword evidence="1" id="KW-0812">Transmembrane</keyword>
<proteinExistence type="predicted"/>
<evidence type="ECO:0000313" key="8">
    <source>
        <dbReference type="Proteomes" id="UP000053719"/>
    </source>
</evidence>
<organism evidence="5 8">
    <name type="scientific">Lactococcus lactis subsp. lactis</name>
    <name type="common">Streptococcus lactis</name>
    <dbReference type="NCBI Taxonomy" id="1360"/>
    <lineage>
        <taxon>Bacteria</taxon>
        <taxon>Bacillati</taxon>
        <taxon>Bacillota</taxon>
        <taxon>Bacilli</taxon>
        <taxon>Lactobacillales</taxon>
        <taxon>Streptococcaceae</taxon>
        <taxon>Lactococcus</taxon>
    </lineage>
</organism>
<dbReference type="Proteomes" id="UP000192095">
    <property type="component" value="Chromosome"/>
</dbReference>
<dbReference type="InterPro" id="IPR050256">
    <property type="entry name" value="Glycosyltransferase_2"/>
</dbReference>
<keyword evidence="3" id="KW-0328">Glycosyltransferase</keyword>
<evidence type="ECO:0000313" key="9">
    <source>
        <dbReference type="Proteomes" id="UP000192095"/>
    </source>
</evidence>
<reference evidence="3 9" key="2">
    <citation type="journal article" date="2017" name="BMC Genomics">
        <title>Comparative and functional genomics of the Lactococcus lactis taxon; insights into evolution and niche adaptation.</title>
        <authorList>
            <person name="Kelleher P."/>
            <person name="Bottacini F."/>
            <person name="Mahony J."/>
            <person name="Kilcawley K.N."/>
            <person name="van Sinderen D."/>
        </authorList>
    </citation>
    <scope>NUCLEOTIDE SEQUENCE [LARGE SCALE GENOMIC DNA]</scope>
    <source>
        <strain evidence="3 9">UC06</strain>
    </source>
</reference>
<evidence type="ECO:0000313" key="3">
    <source>
        <dbReference type="EMBL" id="ARE19624.1"/>
    </source>
</evidence>
<dbReference type="Proteomes" id="UP000053719">
    <property type="component" value="Unassembled WGS sequence"/>
</dbReference>